<feature type="domain" description="tRNA intron endonuclease catalytic" evidence="4">
    <location>
        <begin position="234"/>
        <end position="312"/>
    </location>
</feature>
<dbReference type="GO" id="GO:0005737">
    <property type="term" value="C:cytoplasm"/>
    <property type="evidence" value="ECO:0007669"/>
    <property type="project" value="TreeGrafter"/>
</dbReference>
<dbReference type="GO" id="GO:0003676">
    <property type="term" value="F:nucleic acid binding"/>
    <property type="evidence" value="ECO:0007669"/>
    <property type="project" value="InterPro"/>
</dbReference>
<comment type="similarity">
    <text evidence="1">Belongs to the tRNA-intron endonuclease family.</text>
</comment>
<dbReference type="Proteomes" id="UP000699462">
    <property type="component" value="Unassembled WGS sequence"/>
</dbReference>
<comment type="catalytic activity">
    <reaction evidence="3">
        <text>pretRNA = a 3'-half-tRNA molecule with a 5'-OH end + a 5'-half-tRNA molecule with a 2',3'-cyclic phosphate end + an intron with a 2',3'-cyclic phosphate and a 5'-hydroxyl terminus.</text>
        <dbReference type="EC" id="4.6.1.16"/>
    </reaction>
</comment>
<sequence length="346" mass="38658">MALTFSNTSSHHAFCTFRKFTSSLSQISTEEDITLLGRRKLSGTAEYVSGLPFPIPVLEDGDASRPLIRAKLVSSARAVVTEPSHMELLRNRGFYGYVPAEDRGTLSGVAEPVSLCGNTDDEDDDICTESFYQNHSAVPLNPSQTAATVPDSSDGRHLFLSDVEILFLFHGLGCLQIELPRMDDRQTQNVPIPNPLRLWYYLCSCVPLVEPCIHPDQARSDSSHPFCEAELVLLRRYAAYVYYRSRGWIPRPGLAMGGVDFLLYAQGPVWRHAPFAVLVDRGDRQPLLSCADVATHMRVVHSVGKRLILCRVSLPSLEDYRTNPWDAIRKATVVETLVDHWNANNK</sequence>
<evidence type="ECO:0000313" key="6">
    <source>
        <dbReference type="Proteomes" id="UP000699462"/>
    </source>
</evidence>
<protein>
    <recommendedName>
        <fullName evidence="2">tRNA-intron lyase</fullName>
        <ecNumber evidence="2">4.6.1.16</ecNumber>
    </recommendedName>
</protein>
<dbReference type="EMBL" id="JTDF01001851">
    <property type="protein sequence ID" value="KAF8569452.1"/>
    <property type="molecule type" value="Genomic_DNA"/>
</dbReference>
<evidence type="ECO:0000256" key="3">
    <source>
        <dbReference type="ARBA" id="ARBA00034031"/>
    </source>
</evidence>
<dbReference type="PANTHER" id="PTHR21227">
    <property type="entry name" value="TRNA-SPLICING ENDONUCLEASE SUBUNIT SEN2"/>
    <property type="match status" value="1"/>
</dbReference>
<dbReference type="InterPro" id="IPR036167">
    <property type="entry name" value="tRNA_intron_Endo_cat-like_sf"/>
</dbReference>
<dbReference type="CDD" id="cd22363">
    <property type="entry name" value="tRNA-intron_lyase_C"/>
    <property type="match status" value="1"/>
</dbReference>
<evidence type="ECO:0000313" key="5">
    <source>
        <dbReference type="EMBL" id="KAF8569452.1"/>
    </source>
</evidence>
<dbReference type="GO" id="GO:0000379">
    <property type="term" value="P:tRNA-type intron splice site recognition and cleavage"/>
    <property type="evidence" value="ECO:0007669"/>
    <property type="project" value="TreeGrafter"/>
</dbReference>
<reference evidence="5 6" key="1">
    <citation type="submission" date="2019-07" db="EMBL/GenBank/DDBJ databases">
        <title>Annotation for the trematode Paragonimus westermani.</title>
        <authorList>
            <person name="Choi Y.-J."/>
        </authorList>
    </citation>
    <scope>NUCLEOTIDE SEQUENCE [LARGE SCALE GENOMIC DNA]</scope>
    <source>
        <strain evidence="5">180907_Pwestermani</strain>
    </source>
</reference>
<evidence type="ECO:0000256" key="2">
    <source>
        <dbReference type="ARBA" id="ARBA00012573"/>
    </source>
</evidence>
<dbReference type="Pfam" id="PF01974">
    <property type="entry name" value="tRNA_int_endo"/>
    <property type="match status" value="1"/>
</dbReference>
<dbReference type="Gene3D" id="3.40.1350.10">
    <property type="match status" value="1"/>
</dbReference>
<dbReference type="SUPFAM" id="SSF53032">
    <property type="entry name" value="tRNA-intron endonuclease catalytic domain-like"/>
    <property type="match status" value="1"/>
</dbReference>
<accession>A0A8T0DQH1</accession>
<dbReference type="InterPro" id="IPR006677">
    <property type="entry name" value="tRNA_intron_Endonuc_cat-like"/>
</dbReference>
<name>A0A8T0DQH1_9TREM</name>
<dbReference type="EC" id="4.6.1.16" evidence="2"/>
<proteinExistence type="inferred from homology"/>
<organism evidence="5 6">
    <name type="scientific">Paragonimus westermani</name>
    <dbReference type="NCBI Taxonomy" id="34504"/>
    <lineage>
        <taxon>Eukaryota</taxon>
        <taxon>Metazoa</taxon>
        <taxon>Spiralia</taxon>
        <taxon>Lophotrochozoa</taxon>
        <taxon>Platyhelminthes</taxon>
        <taxon>Trematoda</taxon>
        <taxon>Digenea</taxon>
        <taxon>Plagiorchiida</taxon>
        <taxon>Troglotremata</taxon>
        <taxon>Troglotrematidae</taxon>
        <taxon>Paragonimus</taxon>
    </lineage>
</organism>
<dbReference type="PANTHER" id="PTHR21227:SF0">
    <property type="entry name" value="TRNA-SPLICING ENDONUCLEASE SUBUNIT SEN2"/>
    <property type="match status" value="1"/>
</dbReference>
<dbReference type="InterPro" id="IPR011856">
    <property type="entry name" value="tRNA_endonuc-like_dom_sf"/>
</dbReference>
<dbReference type="InterPro" id="IPR006676">
    <property type="entry name" value="tRNA_splic"/>
</dbReference>
<dbReference type="OrthoDB" id="10249562at2759"/>
<dbReference type="GO" id="GO:0000214">
    <property type="term" value="C:tRNA-intron endonuclease complex"/>
    <property type="evidence" value="ECO:0007669"/>
    <property type="project" value="TreeGrafter"/>
</dbReference>
<comment type="caution">
    <text evidence="5">The sequence shown here is derived from an EMBL/GenBank/DDBJ whole genome shotgun (WGS) entry which is preliminary data.</text>
</comment>
<evidence type="ECO:0000259" key="4">
    <source>
        <dbReference type="Pfam" id="PF01974"/>
    </source>
</evidence>
<gene>
    <name evidence="5" type="ORF">P879_07144</name>
</gene>
<dbReference type="GO" id="GO:0000213">
    <property type="term" value="F:tRNA-intron lyase activity"/>
    <property type="evidence" value="ECO:0007669"/>
    <property type="project" value="UniProtKB-EC"/>
</dbReference>
<dbReference type="AlphaFoldDB" id="A0A8T0DQH1"/>
<keyword evidence="6" id="KW-1185">Reference proteome</keyword>
<evidence type="ECO:0000256" key="1">
    <source>
        <dbReference type="ARBA" id="ARBA00008078"/>
    </source>
</evidence>